<evidence type="ECO:0000313" key="2">
    <source>
        <dbReference type="EMBL" id="MEE1945074.1"/>
    </source>
</evidence>
<keyword evidence="1" id="KW-0472">Membrane</keyword>
<gene>
    <name evidence="2" type="ORF">VRU48_08145</name>
</gene>
<dbReference type="Proteomes" id="UP001336835">
    <property type="component" value="Unassembled WGS sequence"/>
</dbReference>
<evidence type="ECO:0000313" key="3">
    <source>
        <dbReference type="Proteomes" id="UP001336835"/>
    </source>
</evidence>
<dbReference type="EMBL" id="JAZDQT010000001">
    <property type="protein sequence ID" value="MEE1945074.1"/>
    <property type="molecule type" value="Genomic_DNA"/>
</dbReference>
<keyword evidence="3" id="KW-1185">Reference proteome</keyword>
<proteinExistence type="predicted"/>
<feature type="transmembrane region" description="Helical" evidence="1">
    <location>
        <begin position="12"/>
        <end position="35"/>
    </location>
</feature>
<feature type="transmembrane region" description="Helical" evidence="1">
    <location>
        <begin position="106"/>
        <end position="125"/>
    </location>
</feature>
<evidence type="ECO:0000256" key="1">
    <source>
        <dbReference type="SAM" id="Phobius"/>
    </source>
</evidence>
<accession>A0ABU7I6G8</accession>
<protein>
    <submittedName>
        <fullName evidence="2">Uncharacterized protein</fullName>
    </submittedName>
</protein>
<feature type="transmembrane region" description="Helical" evidence="1">
    <location>
        <begin position="41"/>
        <end position="67"/>
    </location>
</feature>
<dbReference type="RefSeq" id="WP_330107426.1">
    <property type="nucleotide sequence ID" value="NZ_JAZDQT010000001.1"/>
</dbReference>
<reference evidence="2 3" key="1">
    <citation type="submission" date="2024-01" db="EMBL/GenBank/DDBJ databases">
        <title>Pedobacter sp. nov., isolated from fresh soil.</title>
        <authorList>
            <person name="Le N.T.T."/>
        </authorList>
    </citation>
    <scope>NUCLEOTIDE SEQUENCE [LARGE SCALE GENOMIC DNA]</scope>
    <source>
        <strain evidence="2 3">KR3-3</strain>
    </source>
</reference>
<keyword evidence="1" id="KW-0812">Transmembrane</keyword>
<keyword evidence="1" id="KW-1133">Transmembrane helix</keyword>
<feature type="transmembrane region" description="Helical" evidence="1">
    <location>
        <begin position="79"/>
        <end position="100"/>
    </location>
</feature>
<organism evidence="2 3">
    <name type="scientific">Pedobacter albus</name>
    <dbReference type="NCBI Taxonomy" id="3113905"/>
    <lineage>
        <taxon>Bacteria</taxon>
        <taxon>Pseudomonadati</taxon>
        <taxon>Bacteroidota</taxon>
        <taxon>Sphingobacteriia</taxon>
        <taxon>Sphingobacteriales</taxon>
        <taxon>Sphingobacteriaceae</taxon>
        <taxon>Pedobacter</taxon>
    </lineage>
</organism>
<sequence>MNYRLSYPFKIWLTSTLVGTLLFVIYFSMVSAAPFEGVFTFFIFGFFAALGTSIPAFFILWLCLYLLTKTSLSTQKIRIIIAIVGTVCCTLLFNTLGVSYAATSDLVLIGAYALPVIVSALVYPLRPSPSSNLVKHSSEMA</sequence>
<comment type="caution">
    <text evidence="2">The sequence shown here is derived from an EMBL/GenBank/DDBJ whole genome shotgun (WGS) entry which is preliminary data.</text>
</comment>
<name>A0ABU7I6G8_9SPHI</name>